<organism evidence="8">
    <name type="scientific">Palpitomonas bilix</name>
    <dbReference type="NCBI Taxonomy" id="652834"/>
    <lineage>
        <taxon>Eukaryota</taxon>
        <taxon>Eukaryota incertae sedis</taxon>
    </lineage>
</organism>
<protein>
    <recommendedName>
        <fullName evidence="7">DM10 domain-containing protein</fullName>
    </recommendedName>
</protein>
<dbReference type="EMBL" id="HBIB01011653">
    <property type="protein sequence ID" value="CAE0245393.1"/>
    <property type="molecule type" value="Transcribed_RNA"/>
</dbReference>
<dbReference type="FunFam" id="2.30.29.170:FF:000004">
    <property type="entry name" value="EF-hand domain containing 2"/>
    <property type="match status" value="1"/>
</dbReference>
<dbReference type="FunFam" id="2.30.29.170:FF:000002">
    <property type="entry name" value="EF-hand domain (C-terminal) containing 1"/>
    <property type="match status" value="1"/>
</dbReference>
<evidence type="ECO:0000313" key="8">
    <source>
        <dbReference type="EMBL" id="CAE0245393.1"/>
    </source>
</evidence>
<dbReference type="GO" id="GO:0043014">
    <property type="term" value="F:alpha-tubulin binding"/>
    <property type="evidence" value="ECO:0007669"/>
    <property type="project" value="TreeGrafter"/>
</dbReference>
<evidence type="ECO:0000256" key="6">
    <source>
        <dbReference type="ARBA" id="ARBA00023273"/>
    </source>
</evidence>
<reference evidence="8" key="1">
    <citation type="submission" date="2021-01" db="EMBL/GenBank/DDBJ databases">
        <authorList>
            <person name="Corre E."/>
            <person name="Pelletier E."/>
            <person name="Niang G."/>
            <person name="Scheremetjew M."/>
            <person name="Finn R."/>
            <person name="Kale V."/>
            <person name="Holt S."/>
            <person name="Cochrane G."/>
            <person name="Meng A."/>
            <person name="Brown T."/>
            <person name="Cohen L."/>
        </authorList>
    </citation>
    <scope>NUCLEOTIDE SEQUENCE</scope>
    <source>
        <strain evidence="8">NIES-2562</strain>
    </source>
</reference>
<keyword evidence="5" id="KW-0206">Cytoskeleton</keyword>
<dbReference type="GO" id="GO:0060285">
    <property type="term" value="P:cilium-dependent cell motility"/>
    <property type="evidence" value="ECO:0007669"/>
    <property type="project" value="TreeGrafter"/>
</dbReference>
<accession>A0A7S3D421</accession>
<feature type="domain" description="DM10" evidence="7">
    <location>
        <begin position="241"/>
        <end position="356"/>
    </location>
</feature>
<gene>
    <name evidence="8" type="ORF">PBIL07802_LOCUS7574</name>
</gene>
<keyword evidence="6" id="KW-0966">Cell projection</keyword>
<dbReference type="FunFam" id="2.30.29.170:FF:000001">
    <property type="entry name" value="EF-hand domain containing 1"/>
    <property type="match status" value="1"/>
</dbReference>
<dbReference type="GO" id="GO:0007052">
    <property type="term" value="P:mitotic spindle organization"/>
    <property type="evidence" value="ECO:0007669"/>
    <property type="project" value="TreeGrafter"/>
</dbReference>
<feature type="domain" description="DM10" evidence="7">
    <location>
        <begin position="70"/>
        <end position="176"/>
    </location>
</feature>
<dbReference type="Pfam" id="PF06565">
    <property type="entry name" value="DM10_dom"/>
    <property type="match status" value="3"/>
</dbReference>
<keyword evidence="4" id="KW-0677">Repeat</keyword>
<evidence type="ECO:0000259" key="7">
    <source>
        <dbReference type="PROSITE" id="PS51336"/>
    </source>
</evidence>
<evidence type="ECO:0000256" key="2">
    <source>
        <dbReference type="ARBA" id="ARBA00004245"/>
    </source>
</evidence>
<evidence type="ECO:0000256" key="1">
    <source>
        <dbReference type="ARBA" id="ARBA00004138"/>
    </source>
</evidence>
<dbReference type="GO" id="GO:0000281">
    <property type="term" value="P:mitotic cytokinesis"/>
    <property type="evidence" value="ECO:0007669"/>
    <property type="project" value="TreeGrafter"/>
</dbReference>
<dbReference type="GO" id="GO:0072686">
    <property type="term" value="C:mitotic spindle"/>
    <property type="evidence" value="ECO:0007669"/>
    <property type="project" value="TreeGrafter"/>
</dbReference>
<dbReference type="InterPro" id="IPR040193">
    <property type="entry name" value="EFHC1/EFHC2/EFHB"/>
</dbReference>
<dbReference type="AlphaFoldDB" id="A0A7S3D421"/>
<evidence type="ECO:0000256" key="5">
    <source>
        <dbReference type="ARBA" id="ARBA00023212"/>
    </source>
</evidence>
<dbReference type="PANTHER" id="PTHR12086:SF9">
    <property type="entry name" value="EF-HAND DOMAIN-CONTAINING PROTEIN 1"/>
    <property type="match status" value="1"/>
</dbReference>
<dbReference type="PROSITE" id="PS51336">
    <property type="entry name" value="DM10"/>
    <property type="match status" value="3"/>
</dbReference>
<dbReference type="Gene3D" id="2.30.29.170">
    <property type="match status" value="3"/>
</dbReference>
<evidence type="ECO:0000256" key="3">
    <source>
        <dbReference type="ARBA" id="ARBA00022490"/>
    </source>
</evidence>
<dbReference type="InterPro" id="IPR006602">
    <property type="entry name" value="DM10_dom"/>
</dbReference>
<evidence type="ECO:0000256" key="4">
    <source>
        <dbReference type="ARBA" id="ARBA00022737"/>
    </source>
</evidence>
<dbReference type="GO" id="GO:0005930">
    <property type="term" value="C:axoneme"/>
    <property type="evidence" value="ECO:0007669"/>
    <property type="project" value="TreeGrafter"/>
</dbReference>
<proteinExistence type="predicted"/>
<sequence length="605" mass="68584">MTSRKFPLLPGYRPDTFEMKDNYRKSQLLGYVGGVPQVSDPNTHRKVNHTLRSTVRTTDGDCVPSWVAFDRKVLRFAAYFKEGVVERPNEPYRVRNCEIFFYLEDNTIHVSERKTENSGIPQGVFLKRHRVLKEGSSADFYSAKDLRVGNEVTMYGRTFYIVGCDDFTRMFYEELGEPQPEGEDMPEDPYTTIRSNHYAAERPVGPPKPKDDDLVRYMEASLGLSSTRLYADKLAQFLANDRKVLRFYSYWDDTSSMDGEKLHYIIHFFLSDDTVEILERHKANKNQGRGRDPFPALLRRQKLATTANALFDYNKDNTTYYNAGDFSVGGTVDALGRKLFIYDCDAFTREYCEQELGIEQPPAISVKEPERPPLVVDIPPNQGFGTEEDSLGSFLYLLPRVPHHDWNKLMENDGKVLRFAARLTGKGVDPDRRFILSYFLSDDTIALYEPPQRNSGVLGGKFLERMRVKKPDSKVYYDLNDLYMGSTLQFFSHSFEVIDADEYTKKYLGIGSSAEGEAAQEPRAVQDVVEKVRSAVAGDASRLRSALRAADSGATGAVGVQQFVRIVEQATRVQVTDIEGKSLASSFGDGQSIMYDRFVAAIESS</sequence>
<comment type="subcellular location">
    <subcellularLocation>
        <location evidence="1">Cell projection</location>
        <location evidence="1">Cilium</location>
    </subcellularLocation>
    <subcellularLocation>
        <location evidence="2">Cytoplasm</location>
        <location evidence="2">Cytoskeleton</location>
    </subcellularLocation>
</comment>
<name>A0A7S3D421_9EUKA</name>
<keyword evidence="3" id="KW-0963">Cytoplasm</keyword>
<feature type="domain" description="DM10" evidence="7">
    <location>
        <begin position="413"/>
        <end position="512"/>
    </location>
</feature>
<dbReference type="PANTHER" id="PTHR12086">
    <property type="entry name" value="EF-HAND DOMAIN C-TERMINAL CONTAINING PROTEIN"/>
    <property type="match status" value="1"/>
</dbReference>
<dbReference type="SMART" id="SM00676">
    <property type="entry name" value="DM10"/>
    <property type="match status" value="3"/>
</dbReference>